<dbReference type="Gramene" id="Pp3c3_24710V3.1">
    <property type="protein sequence ID" value="PAC:32944795.CDS.1"/>
    <property type="gene ID" value="Pp3c3_24710"/>
</dbReference>
<reference evidence="1 3" key="1">
    <citation type="journal article" date="2008" name="Science">
        <title>The Physcomitrella genome reveals evolutionary insights into the conquest of land by plants.</title>
        <authorList>
            <person name="Rensing S."/>
            <person name="Lang D."/>
            <person name="Zimmer A."/>
            <person name="Terry A."/>
            <person name="Salamov A."/>
            <person name="Shapiro H."/>
            <person name="Nishiyama T."/>
            <person name="Perroud P.-F."/>
            <person name="Lindquist E."/>
            <person name="Kamisugi Y."/>
            <person name="Tanahashi T."/>
            <person name="Sakakibara K."/>
            <person name="Fujita T."/>
            <person name="Oishi K."/>
            <person name="Shin-I T."/>
            <person name="Kuroki Y."/>
            <person name="Toyoda A."/>
            <person name="Suzuki Y."/>
            <person name="Hashimoto A."/>
            <person name="Yamaguchi K."/>
            <person name="Sugano A."/>
            <person name="Kohara Y."/>
            <person name="Fujiyama A."/>
            <person name="Anterola A."/>
            <person name="Aoki S."/>
            <person name="Ashton N."/>
            <person name="Barbazuk W.B."/>
            <person name="Barker E."/>
            <person name="Bennetzen J."/>
            <person name="Bezanilla M."/>
            <person name="Blankenship R."/>
            <person name="Cho S.H."/>
            <person name="Dutcher S."/>
            <person name="Estelle M."/>
            <person name="Fawcett J.A."/>
            <person name="Gundlach H."/>
            <person name="Hanada K."/>
            <person name="Heyl A."/>
            <person name="Hicks K.A."/>
            <person name="Hugh J."/>
            <person name="Lohr M."/>
            <person name="Mayer K."/>
            <person name="Melkozernov A."/>
            <person name="Murata T."/>
            <person name="Nelson D."/>
            <person name="Pils B."/>
            <person name="Prigge M."/>
            <person name="Reiss B."/>
            <person name="Renner T."/>
            <person name="Rombauts S."/>
            <person name="Rushton P."/>
            <person name="Sanderfoot A."/>
            <person name="Schween G."/>
            <person name="Shiu S.-H."/>
            <person name="Stueber K."/>
            <person name="Theodoulou F.L."/>
            <person name="Tu H."/>
            <person name="Van de Peer Y."/>
            <person name="Verrier P.J."/>
            <person name="Waters E."/>
            <person name="Wood A."/>
            <person name="Yang L."/>
            <person name="Cove D."/>
            <person name="Cuming A."/>
            <person name="Hasebe M."/>
            <person name="Lucas S."/>
            <person name="Mishler D.B."/>
            <person name="Reski R."/>
            <person name="Grigoriev I."/>
            <person name="Quatrano R.S."/>
            <person name="Boore J.L."/>
        </authorList>
    </citation>
    <scope>NUCLEOTIDE SEQUENCE [LARGE SCALE GENOMIC DNA]</scope>
    <source>
        <strain evidence="2 3">cv. Gransden 2004</strain>
    </source>
</reference>
<dbReference type="Gramene" id="Pp3c3_24710V3.2">
    <property type="protein sequence ID" value="PAC:32944796.CDS.1"/>
    <property type="gene ID" value="Pp3c3_24710"/>
</dbReference>
<dbReference type="EnsemblPlants" id="Pp3c3_24710V3.2">
    <property type="protein sequence ID" value="PAC:32944796.CDS.1"/>
    <property type="gene ID" value="Pp3c3_24710"/>
</dbReference>
<name>A0A2K1KVU6_PHYPA</name>
<sequence>MASFSMMCLRGQLLGFPQGCFLRDNISQQFLCEGSTRSPVFVTESPGSEKRI</sequence>
<keyword evidence="3" id="KW-1185">Reference proteome</keyword>
<reference evidence="1 3" key="2">
    <citation type="journal article" date="2018" name="Plant J.">
        <title>The Physcomitrella patens chromosome-scale assembly reveals moss genome structure and evolution.</title>
        <authorList>
            <person name="Lang D."/>
            <person name="Ullrich K.K."/>
            <person name="Murat F."/>
            <person name="Fuchs J."/>
            <person name="Jenkins J."/>
            <person name="Haas F.B."/>
            <person name="Piednoel M."/>
            <person name="Gundlach H."/>
            <person name="Van Bel M."/>
            <person name="Meyberg R."/>
            <person name="Vives C."/>
            <person name="Morata J."/>
            <person name="Symeonidi A."/>
            <person name="Hiss M."/>
            <person name="Muchero W."/>
            <person name="Kamisugi Y."/>
            <person name="Saleh O."/>
            <person name="Blanc G."/>
            <person name="Decker E.L."/>
            <person name="van Gessel N."/>
            <person name="Grimwood J."/>
            <person name="Hayes R.D."/>
            <person name="Graham S.W."/>
            <person name="Gunter L.E."/>
            <person name="McDaniel S.F."/>
            <person name="Hoernstein S.N.W."/>
            <person name="Larsson A."/>
            <person name="Li F.W."/>
            <person name="Perroud P.F."/>
            <person name="Phillips J."/>
            <person name="Ranjan P."/>
            <person name="Rokshar D.S."/>
            <person name="Rothfels C.J."/>
            <person name="Schneider L."/>
            <person name="Shu S."/>
            <person name="Stevenson D.W."/>
            <person name="Thummler F."/>
            <person name="Tillich M."/>
            <person name="Villarreal Aguilar J.C."/>
            <person name="Widiez T."/>
            <person name="Wong G.K."/>
            <person name="Wymore A."/>
            <person name="Zhang Y."/>
            <person name="Zimmer A.D."/>
            <person name="Quatrano R.S."/>
            <person name="Mayer K.F.X."/>
            <person name="Goodstein D."/>
            <person name="Casacuberta J.M."/>
            <person name="Vandepoele K."/>
            <person name="Reski R."/>
            <person name="Cuming A.C."/>
            <person name="Tuskan G.A."/>
            <person name="Maumus F."/>
            <person name="Salse J."/>
            <person name="Schmutz J."/>
            <person name="Rensing S.A."/>
        </authorList>
    </citation>
    <scope>NUCLEOTIDE SEQUENCE [LARGE SCALE GENOMIC DNA]</scope>
    <source>
        <strain evidence="2 3">cv. Gransden 2004</strain>
    </source>
</reference>
<protein>
    <submittedName>
        <fullName evidence="1 2">Uncharacterized protein</fullName>
    </submittedName>
</protein>
<dbReference type="EnsemblPlants" id="Pp3c3_24710V3.1">
    <property type="protein sequence ID" value="PAC:32944795.CDS.1"/>
    <property type="gene ID" value="Pp3c3_24710"/>
</dbReference>
<dbReference type="AlphaFoldDB" id="A0A2K1KVU6"/>
<dbReference type="InParanoid" id="A0A2K1KVU6"/>
<evidence type="ECO:0000313" key="2">
    <source>
        <dbReference type="EnsemblPlants" id="PAC:32944795.CDS.1"/>
    </source>
</evidence>
<reference evidence="2" key="3">
    <citation type="submission" date="2020-12" db="UniProtKB">
        <authorList>
            <consortium name="EnsemblPlants"/>
        </authorList>
    </citation>
    <scope>IDENTIFICATION</scope>
</reference>
<evidence type="ECO:0000313" key="1">
    <source>
        <dbReference type="EMBL" id="PNR57917.1"/>
    </source>
</evidence>
<accession>A0A2K1KVU6</accession>
<dbReference type="Proteomes" id="UP000006727">
    <property type="component" value="Chromosome 3"/>
</dbReference>
<proteinExistence type="predicted"/>
<dbReference type="EMBL" id="ABEU02000003">
    <property type="protein sequence ID" value="PNR57917.1"/>
    <property type="molecule type" value="Genomic_DNA"/>
</dbReference>
<gene>
    <name evidence="1" type="ORF">PHYPA_004911</name>
</gene>
<evidence type="ECO:0000313" key="3">
    <source>
        <dbReference type="Proteomes" id="UP000006727"/>
    </source>
</evidence>
<organism evidence="1">
    <name type="scientific">Physcomitrium patens</name>
    <name type="common">Spreading-leaved earth moss</name>
    <name type="synonym">Physcomitrella patens</name>
    <dbReference type="NCBI Taxonomy" id="3218"/>
    <lineage>
        <taxon>Eukaryota</taxon>
        <taxon>Viridiplantae</taxon>
        <taxon>Streptophyta</taxon>
        <taxon>Embryophyta</taxon>
        <taxon>Bryophyta</taxon>
        <taxon>Bryophytina</taxon>
        <taxon>Bryopsida</taxon>
        <taxon>Funariidae</taxon>
        <taxon>Funariales</taxon>
        <taxon>Funariaceae</taxon>
        <taxon>Physcomitrium</taxon>
    </lineage>
</organism>